<gene>
    <name evidence="2" type="ORF">DPMN_174086</name>
</gene>
<feature type="compositionally biased region" description="Basic and acidic residues" evidence="1">
    <location>
        <begin position="161"/>
        <end position="187"/>
    </location>
</feature>
<reference evidence="2" key="2">
    <citation type="submission" date="2020-11" db="EMBL/GenBank/DDBJ databases">
        <authorList>
            <person name="McCartney M.A."/>
            <person name="Auch B."/>
            <person name="Kono T."/>
            <person name="Mallez S."/>
            <person name="Becker A."/>
            <person name="Gohl D.M."/>
            <person name="Silverstein K.A.T."/>
            <person name="Koren S."/>
            <person name="Bechman K.B."/>
            <person name="Herman A."/>
            <person name="Abrahante J.E."/>
            <person name="Garbe J."/>
        </authorList>
    </citation>
    <scope>NUCLEOTIDE SEQUENCE</scope>
    <source>
        <strain evidence="2">Duluth1</strain>
        <tissue evidence="2">Whole animal</tissue>
    </source>
</reference>
<name>A0A9D4E405_DREPO</name>
<reference evidence="2" key="1">
    <citation type="journal article" date="2019" name="bioRxiv">
        <title>The Genome of the Zebra Mussel, Dreissena polymorpha: A Resource for Invasive Species Research.</title>
        <authorList>
            <person name="McCartney M.A."/>
            <person name="Auch B."/>
            <person name="Kono T."/>
            <person name="Mallez S."/>
            <person name="Zhang Y."/>
            <person name="Obille A."/>
            <person name="Becker A."/>
            <person name="Abrahante J.E."/>
            <person name="Garbe J."/>
            <person name="Badalamenti J.P."/>
            <person name="Herman A."/>
            <person name="Mangelson H."/>
            <person name="Liachko I."/>
            <person name="Sullivan S."/>
            <person name="Sone E.D."/>
            <person name="Koren S."/>
            <person name="Silverstein K.A.T."/>
            <person name="Beckman K.B."/>
            <person name="Gohl D.M."/>
        </authorList>
    </citation>
    <scope>NUCLEOTIDE SEQUENCE</scope>
    <source>
        <strain evidence="2">Duluth1</strain>
        <tissue evidence="2">Whole animal</tissue>
    </source>
</reference>
<feature type="region of interest" description="Disordered" evidence="1">
    <location>
        <begin position="320"/>
        <end position="383"/>
    </location>
</feature>
<feature type="compositionally biased region" description="Low complexity" evidence="1">
    <location>
        <begin position="344"/>
        <end position="363"/>
    </location>
</feature>
<feature type="compositionally biased region" description="Low complexity" evidence="1">
    <location>
        <begin position="326"/>
        <end position="337"/>
    </location>
</feature>
<organism evidence="2 3">
    <name type="scientific">Dreissena polymorpha</name>
    <name type="common">Zebra mussel</name>
    <name type="synonym">Mytilus polymorpha</name>
    <dbReference type="NCBI Taxonomy" id="45954"/>
    <lineage>
        <taxon>Eukaryota</taxon>
        <taxon>Metazoa</taxon>
        <taxon>Spiralia</taxon>
        <taxon>Lophotrochozoa</taxon>
        <taxon>Mollusca</taxon>
        <taxon>Bivalvia</taxon>
        <taxon>Autobranchia</taxon>
        <taxon>Heteroconchia</taxon>
        <taxon>Euheterodonta</taxon>
        <taxon>Imparidentia</taxon>
        <taxon>Neoheterodontei</taxon>
        <taxon>Myida</taxon>
        <taxon>Dreissenoidea</taxon>
        <taxon>Dreissenidae</taxon>
        <taxon>Dreissena</taxon>
    </lineage>
</organism>
<comment type="caution">
    <text evidence="2">The sequence shown here is derived from an EMBL/GenBank/DDBJ whole genome shotgun (WGS) entry which is preliminary data.</text>
</comment>
<sequence>MRNEKKPLFRKEAQEEAKHFGMISNDQEALDLIDDDELIPSTSIDDVNISIIDDISEKHQRESPEKNKVSKTDFSKPDKVVSPSTEKQKVDKTDTSKPDKALSPSTEKQKINKTDSAKPDKAISPSNKNTKVVQSKESPNAKNASPDNRRAQSQSMTHKNHSSDSEKQRSDPPGKTDHKTEHNREPIHVQMGHADSGGKSLQMEDKQKDSLSKPSPGGQDETSPPSGTAGNPQLRHLQTEGEGKPVVRTASFQKKRESQRLRSLENHLATTAEGDESGRYTSGTNTGTLADLKKQRLEQHKFGSGTEGMVANLFLTSLSTDPRKYSSGTPSSTSAPPSKDKVQNGRSPRSNNNNNNNGQSRPPTFISDNGPLRRFSAPASAPVIGEDDKFKNDCCVIL</sequence>
<feature type="compositionally biased region" description="Basic and acidic residues" evidence="1">
    <location>
        <begin position="55"/>
        <end position="79"/>
    </location>
</feature>
<dbReference type="Proteomes" id="UP000828390">
    <property type="component" value="Unassembled WGS sequence"/>
</dbReference>
<feature type="compositionally biased region" description="Polar residues" evidence="1">
    <location>
        <begin position="220"/>
        <end position="231"/>
    </location>
</feature>
<protein>
    <submittedName>
        <fullName evidence="2">Uncharacterized protein</fullName>
    </submittedName>
</protein>
<evidence type="ECO:0000313" key="2">
    <source>
        <dbReference type="EMBL" id="KAH3772741.1"/>
    </source>
</evidence>
<feature type="compositionally biased region" description="Polar residues" evidence="1">
    <location>
        <begin position="279"/>
        <end position="288"/>
    </location>
</feature>
<feature type="region of interest" description="Disordered" evidence="1">
    <location>
        <begin position="55"/>
        <end position="292"/>
    </location>
</feature>
<feature type="compositionally biased region" description="Basic and acidic residues" evidence="1">
    <location>
        <begin position="254"/>
        <end position="265"/>
    </location>
</feature>
<feature type="compositionally biased region" description="Basic and acidic residues" evidence="1">
    <location>
        <begin position="107"/>
        <end position="121"/>
    </location>
</feature>
<proteinExistence type="predicted"/>
<feature type="compositionally biased region" description="Basic and acidic residues" evidence="1">
    <location>
        <begin position="202"/>
        <end position="211"/>
    </location>
</feature>
<feature type="compositionally biased region" description="Basic and acidic residues" evidence="1">
    <location>
        <begin position="86"/>
        <end position="100"/>
    </location>
</feature>
<dbReference type="EMBL" id="JAIWYP010000009">
    <property type="protein sequence ID" value="KAH3772741.1"/>
    <property type="molecule type" value="Genomic_DNA"/>
</dbReference>
<evidence type="ECO:0000313" key="3">
    <source>
        <dbReference type="Proteomes" id="UP000828390"/>
    </source>
</evidence>
<dbReference type="AlphaFoldDB" id="A0A9D4E405"/>
<keyword evidence="3" id="KW-1185">Reference proteome</keyword>
<evidence type="ECO:0000256" key="1">
    <source>
        <dbReference type="SAM" id="MobiDB-lite"/>
    </source>
</evidence>
<feature type="compositionally biased region" description="Polar residues" evidence="1">
    <location>
        <begin position="124"/>
        <end position="157"/>
    </location>
</feature>
<accession>A0A9D4E405</accession>